<dbReference type="Pfam" id="PF00179">
    <property type="entry name" value="UQ_con"/>
    <property type="match status" value="1"/>
</dbReference>
<gene>
    <name evidence="7" type="ORF">B0H66DRAFT_482027</name>
</gene>
<feature type="region of interest" description="Disordered" evidence="5">
    <location>
        <begin position="949"/>
        <end position="1000"/>
    </location>
</feature>
<dbReference type="SUPFAM" id="SSF56399">
    <property type="entry name" value="ADP-ribosylation"/>
    <property type="match status" value="1"/>
</dbReference>
<feature type="domain" description="UBC core" evidence="6">
    <location>
        <begin position="1066"/>
        <end position="1242"/>
    </location>
</feature>
<dbReference type="InterPro" id="IPR012317">
    <property type="entry name" value="Poly(ADP-ribose)pol_cat_dom"/>
</dbReference>
<evidence type="ECO:0000256" key="2">
    <source>
        <dbReference type="ARBA" id="ARBA00022679"/>
    </source>
</evidence>
<reference evidence="7" key="1">
    <citation type="journal article" date="2023" name="Mol. Phylogenet. Evol.">
        <title>Genome-scale phylogeny and comparative genomics of the fungal order Sordariales.</title>
        <authorList>
            <person name="Hensen N."/>
            <person name="Bonometti L."/>
            <person name="Westerberg I."/>
            <person name="Brannstrom I.O."/>
            <person name="Guillou S."/>
            <person name="Cros-Aarteil S."/>
            <person name="Calhoun S."/>
            <person name="Haridas S."/>
            <person name="Kuo A."/>
            <person name="Mondo S."/>
            <person name="Pangilinan J."/>
            <person name="Riley R."/>
            <person name="LaButti K."/>
            <person name="Andreopoulos B."/>
            <person name="Lipzen A."/>
            <person name="Chen C."/>
            <person name="Yan M."/>
            <person name="Daum C."/>
            <person name="Ng V."/>
            <person name="Clum A."/>
            <person name="Steindorff A."/>
            <person name="Ohm R.A."/>
            <person name="Martin F."/>
            <person name="Silar P."/>
            <person name="Natvig D.O."/>
            <person name="Lalanne C."/>
            <person name="Gautier V."/>
            <person name="Ament-Velasquez S.L."/>
            <person name="Kruys A."/>
            <person name="Hutchinson M.I."/>
            <person name="Powell A.J."/>
            <person name="Barry K."/>
            <person name="Miller A.N."/>
            <person name="Grigoriev I.V."/>
            <person name="Debuchy R."/>
            <person name="Gladieux P."/>
            <person name="Hiltunen Thoren M."/>
            <person name="Johannesson H."/>
        </authorList>
    </citation>
    <scope>NUCLEOTIDE SEQUENCE</scope>
    <source>
        <strain evidence="7">CBS 118394</strain>
    </source>
</reference>
<reference evidence="7" key="2">
    <citation type="submission" date="2023-06" db="EMBL/GenBank/DDBJ databases">
        <authorList>
            <consortium name="Lawrence Berkeley National Laboratory"/>
            <person name="Haridas S."/>
            <person name="Hensen N."/>
            <person name="Bonometti L."/>
            <person name="Westerberg I."/>
            <person name="Brannstrom I.O."/>
            <person name="Guillou S."/>
            <person name="Cros-Aarteil S."/>
            <person name="Calhoun S."/>
            <person name="Kuo A."/>
            <person name="Mondo S."/>
            <person name="Pangilinan J."/>
            <person name="Riley R."/>
            <person name="Labutti K."/>
            <person name="Andreopoulos B."/>
            <person name="Lipzen A."/>
            <person name="Chen C."/>
            <person name="Yanf M."/>
            <person name="Daum C."/>
            <person name="Ng V."/>
            <person name="Clum A."/>
            <person name="Steindorff A."/>
            <person name="Ohm R."/>
            <person name="Martin F."/>
            <person name="Silar P."/>
            <person name="Natvig D."/>
            <person name="Lalanne C."/>
            <person name="Gautier V."/>
            <person name="Ament-Velasquez S.L."/>
            <person name="Kruys A."/>
            <person name="Hutchinson M.I."/>
            <person name="Powell A.J."/>
            <person name="Barry K."/>
            <person name="Miller A.N."/>
            <person name="Grigoriev I.V."/>
            <person name="Debuchy R."/>
            <person name="Gladieux P."/>
            <person name="Thoren M.H."/>
            <person name="Johannesson H."/>
        </authorList>
    </citation>
    <scope>NUCLEOTIDE SEQUENCE</scope>
    <source>
        <strain evidence="7">CBS 118394</strain>
    </source>
</reference>
<proteinExistence type="predicted"/>
<feature type="compositionally biased region" description="Polar residues" evidence="5">
    <location>
        <begin position="949"/>
        <end position="958"/>
    </location>
</feature>
<keyword evidence="8" id="KW-1185">Reference proteome</keyword>
<evidence type="ECO:0000313" key="8">
    <source>
        <dbReference type="Proteomes" id="UP001283341"/>
    </source>
</evidence>
<keyword evidence="2" id="KW-0808">Transferase</keyword>
<evidence type="ECO:0000259" key="6">
    <source>
        <dbReference type="PROSITE" id="PS50127"/>
    </source>
</evidence>
<dbReference type="Proteomes" id="UP001283341">
    <property type="component" value="Unassembled WGS sequence"/>
</dbReference>
<feature type="compositionally biased region" description="Acidic residues" evidence="5">
    <location>
        <begin position="963"/>
        <end position="973"/>
    </location>
</feature>
<comment type="caution">
    <text evidence="7">The sequence shown here is derived from an EMBL/GenBank/DDBJ whole genome shotgun (WGS) entry which is preliminary data.</text>
</comment>
<keyword evidence="1" id="KW-0328">Glycosyltransferase</keyword>
<protein>
    <recommendedName>
        <fullName evidence="6">UBC core domain-containing protein</fullName>
    </recommendedName>
</protein>
<dbReference type="PROSITE" id="PS50127">
    <property type="entry name" value="UBC_2"/>
    <property type="match status" value="1"/>
</dbReference>
<feature type="region of interest" description="Disordered" evidence="5">
    <location>
        <begin position="889"/>
        <end position="909"/>
    </location>
</feature>
<organism evidence="7 8">
    <name type="scientific">Apodospora peruviana</name>
    <dbReference type="NCBI Taxonomy" id="516989"/>
    <lineage>
        <taxon>Eukaryota</taxon>
        <taxon>Fungi</taxon>
        <taxon>Dikarya</taxon>
        <taxon>Ascomycota</taxon>
        <taxon>Pezizomycotina</taxon>
        <taxon>Sordariomycetes</taxon>
        <taxon>Sordariomycetidae</taxon>
        <taxon>Sordariales</taxon>
        <taxon>Lasiosphaeriaceae</taxon>
        <taxon>Apodospora</taxon>
    </lineage>
</organism>
<evidence type="ECO:0000256" key="4">
    <source>
        <dbReference type="ARBA" id="ARBA00023027"/>
    </source>
</evidence>
<accession>A0AAE0HY79</accession>
<dbReference type="Gene3D" id="3.90.228.10">
    <property type="match status" value="1"/>
</dbReference>
<dbReference type="EMBL" id="JAUEDM010000006">
    <property type="protein sequence ID" value="KAK3315040.1"/>
    <property type="molecule type" value="Genomic_DNA"/>
</dbReference>
<evidence type="ECO:0000256" key="3">
    <source>
        <dbReference type="ARBA" id="ARBA00022695"/>
    </source>
</evidence>
<evidence type="ECO:0000256" key="5">
    <source>
        <dbReference type="SAM" id="MobiDB-lite"/>
    </source>
</evidence>
<dbReference type="GO" id="GO:0003950">
    <property type="term" value="F:NAD+ poly-ADP-ribosyltransferase activity"/>
    <property type="evidence" value="ECO:0007669"/>
    <property type="project" value="InterPro"/>
</dbReference>
<evidence type="ECO:0000313" key="7">
    <source>
        <dbReference type="EMBL" id="KAK3315040.1"/>
    </source>
</evidence>
<dbReference type="PANTHER" id="PTHR21328">
    <property type="entry name" value="POLY ADP-RIBOSE POLYMERASE FAMILY, MEMBER PARP"/>
    <property type="match status" value="1"/>
</dbReference>
<dbReference type="InterPro" id="IPR051838">
    <property type="entry name" value="ARTD_PARP"/>
</dbReference>
<dbReference type="GO" id="GO:0016779">
    <property type="term" value="F:nucleotidyltransferase activity"/>
    <property type="evidence" value="ECO:0007669"/>
    <property type="project" value="UniProtKB-KW"/>
</dbReference>
<dbReference type="AlphaFoldDB" id="A0AAE0HY79"/>
<dbReference type="CDD" id="cd23802">
    <property type="entry name" value="UBCc_UBE2Q"/>
    <property type="match status" value="1"/>
</dbReference>
<dbReference type="Pfam" id="PF00644">
    <property type="entry name" value="PARP"/>
    <property type="match status" value="1"/>
</dbReference>
<dbReference type="Gene3D" id="3.10.110.10">
    <property type="entry name" value="Ubiquitin Conjugating Enzyme"/>
    <property type="match status" value="1"/>
</dbReference>
<keyword evidence="4" id="KW-0520">NAD</keyword>
<dbReference type="InterPro" id="IPR016135">
    <property type="entry name" value="UBQ-conjugating_enzyme/RWD"/>
</dbReference>
<sequence length="1262" mass="139930">MTLRKFNADVAAAAQKAISGGVHGIATLARGDSDGEVVVKYQHESLHKPIRIQALAQNVDEYPDGNMFMLFTDDDDPPPPIVGAMQTVQDYLFGLRVYEMVTELSKRFAAALDPDTKDGHGAPSTPDQDEAYEDEGYHYDEDEEDDGYDSDGDIFGLPSSKPTEYVSSGPTKDLIILRQRLRRDLRLATQAGYKVGILDSLRHAGAQGIVSISIRVEKLALSEEAKEAWDLDDKDYVVLLVQFDTPYAPLERVLQLPSAYTRVRFRIGKCTKYKPSRAQALAAFTEHEGTRVQKDETGPVDDFNPETEFRKLFISNSLDQFLNESFISLVKLRDARKYSWDKANEELRSKTGFGLGDDPNTAQGDTGPYDPMEIDLEPEDHRILVSDHMTQSPDHGHSFPLIAMEFAMHYFVRCTEYCLRCHRRLEKGFEALRPYVCSDPLCLFQYMAMGFGPSIEHEILTEPYVVDLLVSLCYSAVQPGVGGAHVLPPPSSVQGATASAETPSPVCVLPIRELPLGLPLRVPSLDDPGVTPLQVHSRYDHTRLCLADPSLPMDDRLCVNRWIAFRSPNQQLTRHAVILEIDSASRSFIVKVMGESAANWSPTMYGMKYDGPAPGDAELADVYIYDTDFDSLDDRQKGGAMRHILDTLPSIPDIAVYLRSNPHCSLRSMDRISPAAASLLQWIVSSNRSCIFQVEASEEIAKQSHEALQQATRFGLHGQYPVTGASAGEDENREHERIPGMKGWIQFRFAQGSPDKELRFKRSLQEVAARKFIEQNPTIFAWHGSNLANWHSIVRSGLDFNEIKTGRAYGHGVYFSNHFQTSMGYAHGGGLIWGNSALKFTTCMSLNEIINATDEFVSRSPHYVVAQPDWHQCRYLLVKATTNIPYRSGPNGILNTTQSTTEDEQDSTRAFHTQAPGLEVLGPDSVPLKIPLAAIPFRRVGGAGVDLQSTASKRNQIQRMEDESSDEDKEDVEFLVSDGESDTAAGPPHKKHTSRSSSVDTEVVRDMYASDWSLQKTHGKANMLMSGAARPLTPANTDKILGDFEPGALDLSGLTTLEPPAFANDFATRALARELKKLQEVQKKTALHELGWYIDFNQVANLFQWIVEFHSFDLSLPLAQDMKAAGVPSVVFEIRFGKDYPMSPPFVRVIRPRFLPFMEGGGGHVTAGGAMCMELLTHSGWSPANSMESVLLQVRMAISALEPKPARLKSVIRKAGVGVGLYGNDDYRIGEAVEAFIRAANVHGWRVPDDLRSTATGMVVNS</sequence>
<name>A0AAE0HY79_9PEZI</name>
<dbReference type="InterPro" id="IPR000608">
    <property type="entry name" value="UBC"/>
</dbReference>
<keyword evidence="3" id="KW-0548">Nucleotidyltransferase</keyword>
<dbReference type="SUPFAM" id="SSF54495">
    <property type="entry name" value="UBC-like"/>
    <property type="match status" value="1"/>
</dbReference>
<evidence type="ECO:0000256" key="1">
    <source>
        <dbReference type="ARBA" id="ARBA00022676"/>
    </source>
</evidence>
<feature type="region of interest" description="Disordered" evidence="5">
    <location>
        <begin position="112"/>
        <end position="132"/>
    </location>
</feature>
<dbReference type="FunFam" id="3.10.110.10:FF:000107">
    <property type="entry name" value="Ubiquitin conjugating enzyme, putative"/>
    <property type="match status" value="1"/>
</dbReference>